<dbReference type="CDD" id="cd09917">
    <property type="entry name" value="F-box_SF"/>
    <property type="match status" value="1"/>
</dbReference>
<dbReference type="OrthoDB" id="2921803at2759"/>
<dbReference type="AlphaFoldDB" id="A0A165TUE9"/>
<keyword evidence="2" id="KW-1185">Reference proteome</keyword>
<dbReference type="EMBL" id="KV429035">
    <property type="protein sequence ID" value="KZT73968.1"/>
    <property type="molecule type" value="Genomic_DNA"/>
</dbReference>
<proteinExistence type="predicted"/>
<evidence type="ECO:0008006" key="3">
    <source>
        <dbReference type="Google" id="ProtNLM"/>
    </source>
</evidence>
<sequence>MDETFESDSEKPIASPRRSLLRKWRDSLVFNKSDAPIFPTERSPVEETETRRVSRSVTIKVAPKLPPELCDRIIDHLCYDRRTLSACALTCRAWLPASRLHLFRHVRLQNPTIPSFLAILTANPAIGPYVEDVMIFTGSKGFTIPEIDQMKMLQLLKEVLDRLPAVKSLRIPVFFRISVIETVILAALSKSLQAIYFSGLFITDVRALSDLLASFPHLQSVSFSNEALWLPVVRTPLPKDGQGAAALPLRHLRVSVPPREHGAENFVKWLGWRFTLSDVRSASIRYGELFRSRGQPSGVGLLLSKLGPSLEKLEVVMPRDVRLKSTHWDLSRCTKLKHIAFPGSTRFKDCPVVRSGQYFFPAWAATFLSRVKTDSVRSISFTLNFQSNNDLRDLASIEEIALPLSRPEFRQLTKVEFKIVGRFELQIRRFIKEELPELYARGIVSFMTVKPHTRLHAHAHRRAHPEMALRVIRIA</sequence>
<accession>A0A165TUE9</accession>
<dbReference type="Proteomes" id="UP000076727">
    <property type="component" value="Unassembled WGS sequence"/>
</dbReference>
<gene>
    <name evidence="1" type="ORF">DAEQUDRAFT_761905</name>
</gene>
<protein>
    <recommendedName>
        <fullName evidence="3">F-box domain-containing protein</fullName>
    </recommendedName>
</protein>
<name>A0A165TUE9_9APHY</name>
<evidence type="ECO:0000313" key="1">
    <source>
        <dbReference type="EMBL" id="KZT73968.1"/>
    </source>
</evidence>
<organism evidence="1 2">
    <name type="scientific">Daedalea quercina L-15889</name>
    <dbReference type="NCBI Taxonomy" id="1314783"/>
    <lineage>
        <taxon>Eukaryota</taxon>
        <taxon>Fungi</taxon>
        <taxon>Dikarya</taxon>
        <taxon>Basidiomycota</taxon>
        <taxon>Agaricomycotina</taxon>
        <taxon>Agaricomycetes</taxon>
        <taxon>Polyporales</taxon>
        <taxon>Fomitopsis</taxon>
    </lineage>
</organism>
<evidence type="ECO:0000313" key="2">
    <source>
        <dbReference type="Proteomes" id="UP000076727"/>
    </source>
</evidence>
<reference evidence="1 2" key="1">
    <citation type="journal article" date="2016" name="Mol. Biol. Evol.">
        <title>Comparative Genomics of Early-Diverging Mushroom-Forming Fungi Provides Insights into the Origins of Lignocellulose Decay Capabilities.</title>
        <authorList>
            <person name="Nagy L.G."/>
            <person name="Riley R."/>
            <person name="Tritt A."/>
            <person name="Adam C."/>
            <person name="Daum C."/>
            <person name="Floudas D."/>
            <person name="Sun H."/>
            <person name="Yadav J.S."/>
            <person name="Pangilinan J."/>
            <person name="Larsson K.H."/>
            <person name="Matsuura K."/>
            <person name="Barry K."/>
            <person name="Labutti K."/>
            <person name="Kuo R."/>
            <person name="Ohm R.A."/>
            <person name="Bhattacharya S.S."/>
            <person name="Shirouzu T."/>
            <person name="Yoshinaga Y."/>
            <person name="Martin F.M."/>
            <person name="Grigoriev I.V."/>
            <person name="Hibbett D.S."/>
        </authorList>
    </citation>
    <scope>NUCLEOTIDE SEQUENCE [LARGE SCALE GENOMIC DNA]</scope>
    <source>
        <strain evidence="1 2">L-15889</strain>
    </source>
</reference>